<sequence length="72" mass="8158">MASSHRRWFSFENCRFPRLCLWKGRIKGWEELVMAIGGVKVTADVLAGTFTLEASRVPILLVGFPCEWESAV</sequence>
<dbReference type="WBParaSite" id="NBR_0001053201-mRNA-1">
    <property type="protein sequence ID" value="NBR_0001053201-mRNA-1"/>
    <property type="gene ID" value="NBR_0001053201"/>
</dbReference>
<keyword evidence="2" id="KW-1185">Reference proteome</keyword>
<reference evidence="3" key="1">
    <citation type="submission" date="2017-02" db="UniProtKB">
        <authorList>
            <consortium name="WormBaseParasite"/>
        </authorList>
    </citation>
    <scope>IDENTIFICATION</scope>
</reference>
<name>A0A0N4Y3W2_NIPBR</name>
<gene>
    <name evidence="1" type="ORF">NBR_LOCUS10533</name>
</gene>
<protein>
    <submittedName>
        <fullName evidence="3">UDPG_MGDP_dh_N domain-containing protein</fullName>
    </submittedName>
</protein>
<evidence type="ECO:0000313" key="1">
    <source>
        <dbReference type="EMBL" id="VDL74122.1"/>
    </source>
</evidence>
<dbReference type="AlphaFoldDB" id="A0A0N4Y3W2"/>
<dbReference type="Proteomes" id="UP000271162">
    <property type="component" value="Unassembled WGS sequence"/>
</dbReference>
<evidence type="ECO:0000313" key="2">
    <source>
        <dbReference type="Proteomes" id="UP000271162"/>
    </source>
</evidence>
<evidence type="ECO:0000313" key="3">
    <source>
        <dbReference type="WBParaSite" id="NBR_0001053201-mRNA-1"/>
    </source>
</evidence>
<dbReference type="EMBL" id="UYSL01020334">
    <property type="protein sequence ID" value="VDL74122.1"/>
    <property type="molecule type" value="Genomic_DNA"/>
</dbReference>
<organism evidence="3">
    <name type="scientific">Nippostrongylus brasiliensis</name>
    <name type="common">Rat hookworm</name>
    <dbReference type="NCBI Taxonomy" id="27835"/>
    <lineage>
        <taxon>Eukaryota</taxon>
        <taxon>Metazoa</taxon>
        <taxon>Ecdysozoa</taxon>
        <taxon>Nematoda</taxon>
        <taxon>Chromadorea</taxon>
        <taxon>Rhabditida</taxon>
        <taxon>Rhabditina</taxon>
        <taxon>Rhabditomorpha</taxon>
        <taxon>Strongyloidea</taxon>
        <taxon>Heligmosomidae</taxon>
        <taxon>Nippostrongylus</taxon>
    </lineage>
</organism>
<accession>A0A0N4Y3W2</accession>
<proteinExistence type="predicted"/>
<reference evidence="1 2" key="2">
    <citation type="submission" date="2018-11" db="EMBL/GenBank/DDBJ databases">
        <authorList>
            <consortium name="Pathogen Informatics"/>
        </authorList>
    </citation>
    <scope>NUCLEOTIDE SEQUENCE [LARGE SCALE GENOMIC DNA]</scope>
</reference>